<evidence type="ECO:0000256" key="5">
    <source>
        <dbReference type="ARBA" id="ARBA00022737"/>
    </source>
</evidence>
<evidence type="ECO:0000313" key="10">
    <source>
        <dbReference type="EMBL" id="CAF9907679.1"/>
    </source>
</evidence>
<proteinExistence type="predicted"/>
<dbReference type="GO" id="GO:0005737">
    <property type="term" value="C:cytoplasm"/>
    <property type="evidence" value="ECO:0007669"/>
    <property type="project" value="UniProtKB-SubCell"/>
</dbReference>
<comment type="subcellular location">
    <subcellularLocation>
        <location evidence="2">Cytoplasm</location>
    </subcellularLocation>
    <subcellularLocation>
        <location evidence="1">Nucleus</location>
    </subcellularLocation>
</comment>
<keyword evidence="3" id="KW-0813">Transport</keyword>
<dbReference type="Gene3D" id="1.25.10.10">
    <property type="entry name" value="Leucine-rich Repeat Variant"/>
    <property type="match status" value="1"/>
</dbReference>
<comment type="caution">
    <text evidence="10">The sequence shown here is derived from an EMBL/GenBank/DDBJ whole genome shotgun (WGS) entry which is preliminary data.</text>
</comment>
<evidence type="ECO:0000256" key="1">
    <source>
        <dbReference type="ARBA" id="ARBA00004123"/>
    </source>
</evidence>
<keyword evidence="11" id="KW-1185">Reference proteome</keyword>
<dbReference type="AlphaFoldDB" id="A0A8H3ELZ7"/>
<reference evidence="10" key="1">
    <citation type="submission" date="2021-03" db="EMBL/GenBank/DDBJ databases">
        <authorList>
            <person name="Tagirdzhanova G."/>
        </authorList>
    </citation>
    <scope>NUCLEOTIDE SEQUENCE</scope>
</reference>
<keyword evidence="5" id="KW-0677">Repeat</keyword>
<accession>A0A8H3ELZ7</accession>
<dbReference type="OrthoDB" id="7862313at2759"/>
<dbReference type="InterPro" id="IPR040122">
    <property type="entry name" value="Importin_beta"/>
</dbReference>
<dbReference type="GO" id="GO:0005634">
    <property type="term" value="C:nucleus"/>
    <property type="evidence" value="ECO:0007669"/>
    <property type="project" value="UniProtKB-ARBA"/>
</dbReference>
<sequence>MAPMDTQKFFTTFKEVLAPDTDRVKAATENLRTNFYPLPESLVILIQLLVSDQAPALRQLAATQATRLVPKHWKVIPDNQKPQLRQKLLERTLYEQEKLVRHGASRVIAAIAKIDFENSEWLELFDILLRAGTDSNSLPREVATYILYSVVDSAGETTLHKFSQILELCSKTINDPESAEVRINTMLTLSRIAIILDIEHDEESLKGIQDAIPHMVGVLKQAVDAKDEGHTTQTFEVFQTLLTCDSAVLNKHFGDLVQFMIRLAASTDVAEDARTQALNFLMQCVRFRKLKMQGLRVGEAMTKMCLQIATELGDADDDDDEITTPRSALGLLDVLAGHLPPSQVVVPLLKSLNPYITSRDPDKRQAGILSLGMCVEGAPDFMATQFDAIFPIVISLLMDNEEKVRRNTLDCVIRLGEDLAEELAKEHEKLMPALVKIMTVAIDNANGPDDEKSLSTIQACCNAIDSLFEGMEETDVAEYLPGLYPRLKRLFSHPDLKTKAAAIGAVGTMAQCSKEAFLPYLEQTMNALQEYVQIKDSPDELDLRCRTCDSMGQIALAVGAKPFQRYVQPLMSATEEAMHLDHPKLKETSFLFWGNMAKVYGTEFKPFLEGIMKCLFESIESEESELEVDLGRHAADLAGKEVTIGGKKVKIAAMSEEEIIEASEMEDLEADMDDDEWDSDDDFTALNAVAEEKEIAVEIIGDIMTHATRDCVPYMEKTIETLLPLISHDYEGVRRATISTLFRAYAAVWELQPEEQRRWKAGLPLQVHPTNELSKLGELIMTATLALWPEEEDRNVVTDLHRSLSAVLKATGPSILATDTSTIKPLTEILIKVLQKKHPCQEDFMSAESASDASDIDLEESAEYDWLVIDTALDCIIALAVSLGPSFAQLYKVFEKPILKFASSTLPIERSTAVGVLAELIRGMGAAVTPSSDRLYKILLHRLGDEDAEAKSNAAFALGLLIEKTEDAKVGQSFAEVLRKLEPLLQTEEKRCRDNAAGCVCRMIMKNQANVPLEAVVPVLVDILPLKEDWEENEVVWACLVGLYSTGNQPLISLTPQLLPILDSVLAPPEEQIKDPTREKLGQMVRFIASKHPQEVGKYKTLVDVVRS</sequence>
<keyword evidence="4" id="KW-0963">Cytoplasm</keyword>
<evidence type="ECO:0000256" key="8">
    <source>
        <dbReference type="PROSITE-ProRule" id="PRU00103"/>
    </source>
</evidence>
<dbReference type="InterPro" id="IPR016024">
    <property type="entry name" value="ARM-type_fold"/>
</dbReference>
<dbReference type="PROSITE" id="PS50077">
    <property type="entry name" value="HEAT_REPEAT"/>
    <property type="match status" value="1"/>
</dbReference>
<dbReference type="Pfam" id="PF25780">
    <property type="entry name" value="TPR_IPO5"/>
    <property type="match status" value="1"/>
</dbReference>
<dbReference type="GO" id="GO:0031267">
    <property type="term" value="F:small GTPase binding"/>
    <property type="evidence" value="ECO:0007669"/>
    <property type="project" value="InterPro"/>
</dbReference>
<evidence type="ECO:0000256" key="6">
    <source>
        <dbReference type="ARBA" id="ARBA00022927"/>
    </source>
</evidence>
<dbReference type="InterPro" id="IPR021133">
    <property type="entry name" value="HEAT_type_2"/>
</dbReference>
<keyword evidence="6" id="KW-0653">Protein transport</keyword>
<name>A0A8H3ELZ7_9LECA</name>
<evidence type="ECO:0000256" key="7">
    <source>
        <dbReference type="ARBA" id="ARBA00023242"/>
    </source>
</evidence>
<dbReference type="Pfam" id="PF25574">
    <property type="entry name" value="TPR_IMB1"/>
    <property type="match status" value="1"/>
</dbReference>
<organism evidence="10 11">
    <name type="scientific">Heterodermia speciosa</name>
    <dbReference type="NCBI Taxonomy" id="116794"/>
    <lineage>
        <taxon>Eukaryota</taxon>
        <taxon>Fungi</taxon>
        <taxon>Dikarya</taxon>
        <taxon>Ascomycota</taxon>
        <taxon>Pezizomycotina</taxon>
        <taxon>Lecanoromycetes</taxon>
        <taxon>OSLEUM clade</taxon>
        <taxon>Lecanoromycetidae</taxon>
        <taxon>Caliciales</taxon>
        <taxon>Physciaceae</taxon>
        <taxon>Heterodermia</taxon>
    </lineage>
</organism>
<evidence type="ECO:0000259" key="9">
    <source>
        <dbReference type="PROSITE" id="PS50166"/>
    </source>
</evidence>
<gene>
    <name evidence="10" type="ORF">HETSPECPRED_007226</name>
</gene>
<dbReference type="PANTHER" id="PTHR10527">
    <property type="entry name" value="IMPORTIN BETA"/>
    <property type="match status" value="1"/>
</dbReference>
<dbReference type="SMART" id="SM00913">
    <property type="entry name" value="IBN_N"/>
    <property type="match status" value="1"/>
</dbReference>
<dbReference type="EMBL" id="CAJPDS010000005">
    <property type="protein sequence ID" value="CAF9907679.1"/>
    <property type="molecule type" value="Genomic_DNA"/>
</dbReference>
<dbReference type="GO" id="GO:0006606">
    <property type="term" value="P:protein import into nucleus"/>
    <property type="evidence" value="ECO:0007669"/>
    <property type="project" value="InterPro"/>
</dbReference>
<dbReference type="Pfam" id="PF03810">
    <property type="entry name" value="IBN_N"/>
    <property type="match status" value="1"/>
</dbReference>
<evidence type="ECO:0000313" key="11">
    <source>
        <dbReference type="Proteomes" id="UP000664521"/>
    </source>
</evidence>
<dbReference type="InterPro" id="IPR011989">
    <property type="entry name" value="ARM-like"/>
</dbReference>
<dbReference type="Proteomes" id="UP000664521">
    <property type="component" value="Unassembled WGS sequence"/>
</dbReference>
<feature type="domain" description="Importin N-terminal" evidence="9">
    <location>
        <begin position="27"/>
        <end position="94"/>
    </location>
</feature>
<evidence type="ECO:0000256" key="4">
    <source>
        <dbReference type="ARBA" id="ARBA00022490"/>
    </source>
</evidence>
<dbReference type="PROSITE" id="PS50166">
    <property type="entry name" value="IMPORTIN_B_NT"/>
    <property type="match status" value="1"/>
</dbReference>
<evidence type="ECO:0000256" key="3">
    <source>
        <dbReference type="ARBA" id="ARBA00022448"/>
    </source>
</evidence>
<dbReference type="InterPro" id="IPR001494">
    <property type="entry name" value="Importin-beta_N"/>
</dbReference>
<dbReference type="InterPro" id="IPR058584">
    <property type="entry name" value="IMB1_TNPO1-like_TPR"/>
</dbReference>
<feature type="repeat" description="HEAT" evidence="8">
    <location>
        <begin position="389"/>
        <end position="427"/>
    </location>
</feature>
<dbReference type="InterPro" id="IPR057672">
    <property type="entry name" value="TPR_IPO4/5"/>
</dbReference>
<protein>
    <recommendedName>
        <fullName evidence="9">Importin N-terminal domain-containing protein</fullName>
    </recommendedName>
</protein>
<dbReference type="SUPFAM" id="SSF48371">
    <property type="entry name" value="ARM repeat"/>
    <property type="match status" value="2"/>
</dbReference>
<evidence type="ECO:0000256" key="2">
    <source>
        <dbReference type="ARBA" id="ARBA00004496"/>
    </source>
</evidence>
<keyword evidence="7" id="KW-0539">Nucleus</keyword>